<dbReference type="RefSeq" id="WP_067521973.1">
    <property type="nucleotide sequence ID" value="NZ_JABELX010000011.1"/>
</dbReference>
<dbReference type="EMBL" id="JABELX010000011">
    <property type="protein sequence ID" value="NNH73744.1"/>
    <property type="molecule type" value="Genomic_DNA"/>
</dbReference>
<name>A0A849C4X0_9NOCA</name>
<dbReference type="Gene3D" id="1.10.10.1150">
    <property type="entry name" value="Coenzyme PQQ synthesis protein D (PqqD)"/>
    <property type="match status" value="1"/>
</dbReference>
<dbReference type="AlphaFoldDB" id="A0A849C4X0"/>
<gene>
    <name evidence="1" type="ORF">HLB23_28475</name>
</gene>
<dbReference type="InterPro" id="IPR041881">
    <property type="entry name" value="PqqD_sf"/>
</dbReference>
<comment type="caution">
    <text evidence="1">The sequence shown here is derived from an EMBL/GenBank/DDBJ whole genome shotgun (WGS) entry which is preliminary data.</text>
</comment>
<evidence type="ECO:0000313" key="2">
    <source>
        <dbReference type="Proteomes" id="UP000586827"/>
    </source>
</evidence>
<reference evidence="1 2" key="1">
    <citation type="submission" date="2020-05" db="EMBL/GenBank/DDBJ databases">
        <title>MicrobeNet Type strains.</title>
        <authorList>
            <person name="Nicholson A.C."/>
        </authorList>
    </citation>
    <scope>NUCLEOTIDE SEQUENCE [LARGE SCALE GENOMIC DNA]</scope>
    <source>
        <strain evidence="1 2">JCM 3224</strain>
    </source>
</reference>
<keyword evidence="2" id="KW-1185">Reference proteome</keyword>
<sequence length="65" mass="7091">MVPNDDDGTVAVVDDVAYRVWELCDGTRTPDQITDLVSRTIGNPVSGVSEFVTQLRRVGLITVLD</sequence>
<dbReference type="Pfam" id="PF05402">
    <property type="entry name" value="PqqD"/>
    <property type="match status" value="1"/>
</dbReference>
<accession>A0A849C4X0</accession>
<dbReference type="Proteomes" id="UP000586827">
    <property type="component" value="Unassembled WGS sequence"/>
</dbReference>
<protein>
    <submittedName>
        <fullName evidence="1">PqqD family protein</fullName>
    </submittedName>
</protein>
<dbReference type="InterPro" id="IPR008792">
    <property type="entry name" value="PQQD"/>
</dbReference>
<organism evidence="1 2">
    <name type="scientific">Nocardia uniformis</name>
    <dbReference type="NCBI Taxonomy" id="53432"/>
    <lineage>
        <taxon>Bacteria</taxon>
        <taxon>Bacillati</taxon>
        <taxon>Actinomycetota</taxon>
        <taxon>Actinomycetes</taxon>
        <taxon>Mycobacteriales</taxon>
        <taxon>Nocardiaceae</taxon>
        <taxon>Nocardia</taxon>
    </lineage>
</organism>
<proteinExistence type="predicted"/>
<evidence type="ECO:0000313" key="1">
    <source>
        <dbReference type="EMBL" id="NNH73744.1"/>
    </source>
</evidence>